<reference evidence="3" key="1">
    <citation type="journal article" date="2019" name="Int. J. Syst. Evol. Microbiol.">
        <title>The Global Catalogue of Microorganisms (GCM) 10K type strain sequencing project: providing services to taxonomists for standard genome sequencing and annotation.</title>
        <authorList>
            <consortium name="The Broad Institute Genomics Platform"/>
            <consortium name="The Broad Institute Genome Sequencing Center for Infectious Disease"/>
            <person name="Wu L."/>
            <person name="Ma J."/>
        </authorList>
    </citation>
    <scope>NUCLEOTIDE SEQUENCE [LARGE SCALE GENOMIC DNA]</scope>
    <source>
        <strain evidence="3">CCUG 66188</strain>
    </source>
</reference>
<comment type="caution">
    <text evidence="2">The sequence shown here is derived from an EMBL/GenBank/DDBJ whole genome shotgun (WGS) entry which is preliminary data.</text>
</comment>
<accession>A0ABV9KTR5</accession>
<dbReference type="Pfam" id="PF08240">
    <property type="entry name" value="ADH_N"/>
    <property type="match status" value="1"/>
</dbReference>
<keyword evidence="3" id="KW-1185">Reference proteome</keyword>
<dbReference type="PANTHER" id="PTHR44013:SF1">
    <property type="entry name" value="ZINC-TYPE ALCOHOL DEHYDROGENASE-LIKE PROTEIN C16A3.02C"/>
    <property type="match status" value="1"/>
</dbReference>
<organism evidence="2 3">
    <name type="scientific">Dysgonomonas termitidis</name>
    <dbReference type="NCBI Taxonomy" id="1516126"/>
    <lineage>
        <taxon>Bacteria</taxon>
        <taxon>Pseudomonadati</taxon>
        <taxon>Bacteroidota</taxon>
        <taxon>Bacteroidia</taxon>
        <taxon>Bacteroidales</taxon>
        <taxon>Dysgonomonadaceae</taxon>
        <taxon>Dysgonomonas</taxon>
    </lineage>
</organism>
<dbReference type="RefSeq" id="WP_379994500.1">
    <property type="nucleotide sequence ID" value="NZ_JBHSGN010000050.1"/>
</dbReference>
<sequence length="312" mass="34535">MKKVTQNQYGDTSVLKIIDCDKPRLTSKRQVLVKVQYSSLNAIDWKNRKGLFRIFSGWFSPRSQPGFDIVGSIVDKSDDVNDLEIGDKILSLLGTLKGGAFSQYVIINAGYAIKIDPSADETIFAGLPMAASTAWMALVSLGKIKQGDKVLINGGSSGVGHYAVQIAKYYGAEVTAVTSGKNEAFCRELGADNTVNYQNEKFTEKAEQYNIIFDVVSNSSFHAIKPILAPNGIYIDTNMSLSLIKDLLIHKQVKFVSVHPDRKVLQEIVQMAETGKLKTHIAKVYPINDVIEAHKEMEQSRTVGKIIMKIDW</sequence>
<evidence type="ECO:0000313" key="3">
    <source>
        <dbReference type="Proteomes" id="UP001596023"/>
    </source>
</evidence>
<dbReference type="InterPro" id="IPR052733">
    <property type="entry name" value="Chloroplast_QOR"/>
</dbReference>
<dbReference type="Proteomes" id="UP001596023">
    <property type="component" value="Unassembled WGS sequence"/>
</dbReference>
<dbReference type="Gene3D" id="3.90.180.10">
    <property type="entry name" value="Medium-chain alcohol dehydrogenases, catalytic domain"/>
    <property type="match status" value="1"/>
</dbReference>
<evidence type="ECO:0000259" key="1">
    <source>
        <dbReference type="SMART" id="SM00829"/>
    </source>
</evidence>
<dbReference type="InterPro" id="IPR013154">
    <property type="entry name" value="ADH-like_N"/>
</dbReference>
<dbReference type="PANTHER" id="PTHR44013">
    <property type="entry name" value="ZINC-TYPE ALCOHOL DEHYDROGENASE-LIKE PROTEIN C16A3.02C"/>
    <property type="match status" value="1"/>
</dbReference>
<dbReference type="SMART" id="SM00829">
    <property type="entry name" value="PKS_ER"/>
    <property type="match status" value="1"/>
</dbReference>
<evidence type="ECO:0000313" key="2">
    <source>
        <dbReference type="EMBL" id="MFC4673262.1"/>
    </source>
</evidence>
<dbReference type="InterPro" id="IPR020843">
    <property type="entry name" value="ER"/>
</dbReference>
<dbReference type="InterPro" id="IPR036291">
    <property type="entry name" value="NAD(P)-bd_dom_sf"/>
</dbReference>
<feature type="domain" description="Enoyl reductase (ER)" evidence="1">
    <location>
        <begin position="10"/>
        <end position="308"/>
    </location>
</feature>
<proteinExistence type="predicted"/>
<dbReference type="Gene3D" id="3.40.50.720">
    <property type="entry name" value="NAD(P)-binding Rossmann-like Domain"/>
    <property type="match status" value="1"/>
</dbReference>
<dbReference type="EMBL" id="JBHSGN010000050">
    <property type="protein sequence ID" value="MFC4673262.1"/>
    <property type="molecule type" value="Genomic_DNA"/>
</dbReference>
<dbReference type="Pfam" id="PF13602">
    <property type="entry name" value="ADH_zinc_N_2"/>
    <property type="match status" value="1"/>
</dbReference>
<dbReference type="CDD" id="cd08267">
    <property type="entry name" value="MDR1"/>
    <property type="match status" value="1"/>
</dbReference>
<dbReference type="InterPro" id="IPR011032">
    <property type="entry name" value="GroES-like_sf"/>
</dbReference>
<protein>
    <submittedName>
        <fullName evidence="2">NAD(P)-dependent alcohol dehydrogenase</fullName>
    </submittedName>
</protein>
<name>A0ABV9KTR5_9BACT</name>
<dbReference type="SUPFAM" id="SSF50129">
    <property type="entry name" value="GroES-like"/>
    <property type="match status" value="1"/>
</dbReference>
<dbReference type="SUPFAM" id="SSF51735">
    <property type="entry name" value="NAD(P)-binding Rossmann-fold domains"/>
    <property type="match status" value="1"/>
</dbReference>
<gene>
    <name evidence="2" type="ORF">ACFO6W_06130</name>
</gene>